<dbReference type="InterPro" id="IPR036396">
    <property type="entry name" value="Cyt_P450_sf"/>
</dbReference>
<dbReference type="RefSeq" id="XP_070916203.1">
    <property type="nucleotide sequence ID" value="XM_071060102.1"/>
</dbReference>
<feature type="region of interest" description="Disordered" evidence="12">
    <location>
        <begin position="496"/>
        <end position="518"/>
    </location>
</feature>
<evidence type="ECO:0000313" key="15">
    <source>
        <dbReference type="Proteomes" id="UP001628179"/>
    </source>
</evidence>
<dbReference type="PANTHER" id="PTHR46206">
    <property type="entry name" value="CYTOCHROME P450"/>
    <property type="match status" value="1"/>
</dbReference>
<evidence type="ECO:0000256" key="2">
    <source>
        <dbReference type="ARBA" id="ARBA00004370"/>
    </source>
</evidence>
<evidence type="ECO:0000256" key="10">
    <source>
        <dbReference type="ARBA" id="ARBA00023033"/>
    </source>
</evidence>
<protein>
    <recommendedName>
        <fullName evidence="16">Cytochrome P450</fullName>
    </recommendedName>
</protein>
<keyword evidence="15" id="KW-1185">Reference proteome</keyword>
<proteinExistence type="inferred from homology"/>
<keyword evidence="8" id="KW-0560">Oxidoreductase</keyword>
<evidence type="ECO:0000256" key="3">
    <source>
        <dbReference type="ARBA" id="ARBA00010617"/>
    </source>
</evidence>
<comment type="cofactor">
    <cofactor evidence="1">
        <name>heme</name>
        <dbReference type="ChEBI" id="CHEBI:30413"/>
    </cofactor>
</comment>
<keyword evidence="6" id="KW-0479">Metal-binding</keyword>
<evidence type="ECO:0000313" key="14">
    <source>
        <dbReference type="EMBL" id="GAB1314472.1"/>
    </source>
</evidence>
<keyword evidence="5 13" id="KW-0812">Transmembrane</keyword>
<evidence type="ECO:0000256" key="1">
    <source>
        <dbReference type="ARBA" id="ARBA00001971"/>
    </source>
</evidence>
<evidence type="ECO:0008006" key="16">
    <source>
        <dbReference type="Google" id="ProtNLM"/>
    </source>
</evidence>
<gene>
    <name evidence="14" type="ORF">MFIFM68171_04682</name>
</gene>
<evidence type="ECO:0000256" key="12">
    <source>
        <dbReference type="SAM" id="MobiDB-lite"/>
    </source>
</evidence>
<comment type="subcellular location">
    <subcellularLocation>
        <location evidence="2">Membrane</location>
    </subcellularLocation>
</comment>
<comment type="caution">
    <text evidence="14">The sequence shown here is derived from an EMBL/GenBank/DDBJ whole genome shotgun (WGS) entry which is preliminary data.</text>
</comment>
<comment type="similarity">
    <text evidence="3">Belongs to the cytochrome P450 family.</text>
</comment>
<evidence type="ECO:0000256" key="4">
    <source>
        <dbReference type="ARBA" id="ARBA00022617"/>
    </source>
</evidence>
<keyword evidence="11 13" id="KW-0472">Membrane</keyword>
<feature type="transmembrane region" description="Helical" evidence="13">
    <location>
        <begin position="12"/>
        <end position="30"/>
    </location>
</feature>
<sequence length="518" mass="57951">MLLLLSDTTGLGVILLAGFAVALFVAVSFLPRVHTNISPCFWSTLSAPVVLAKRRARAWMFLIRGPKVIKDAFAKANGSPFFVDVPGNRYLIVSSWKHIKEIDAAPDSVLSLQGAAKEMLQPKYTMSNFDWLEKRGANGTPLIRTLRTLLTNHLPDILPEIRRSMSGLIDRLYDSHPVANGIKVPPLYPMVVQGVASSNAQAFFGHDLAKNEQFMKAALNFIEHTLLIAEILRLLPEILSGLIGKFLSAKLNSSHIIFNTLQPIAAECLDERDMAKLGHKVPEHKDCIQLVRKTRRDRSHGLQNVLFRSSSPCGSGRSISHRRRFALPFTISASIRISTRRKALQPFQLSGGFKVNAVEWVCTAAQGLTQDAAYCAKPDEFHGFRFAQPSVVENMAGAASSTSFQAPERRKSSGFTDIADWQLWGTGKCARPGRYYASAIMKTMIGQFITKYNMQLTHPNARRHFAWRTFIIHFPSTTVMLRPRESCTRRSYKSECEDRADSNRSGHKVFNVGYQEEE</sequence>
<evidence type="ECO:0000256" key="8">
    <source>
        <dbReference type="ARBA" id="ARBA00023002"/>
    </source>
</evidence>
<keyword evidence="10" id="KW-0503">Monooxygenase</keyword>
<evidence type="ECO:0000256" key="5">
    <source>
        <dbReference type="ARBA" id="ARBA00022692"/>
    </source>
</evidence>
<dbReference type="SUPFAM" id="SSF48264">
    <property type="entry name" value="Cytochrome P450"/>
    <property type="match status" value="1"/>
</dbReference>
<organism evidence="14 15">
    <name type="scientific">Madurella fahalii</name>
    <dbReference type="NCBI Taxonomy" id="1157608"/>
    <lineage>
        <taxon>Eukaryota</taxon>
        <taxon>Fungi</taxon>
        <taxon>Dikarya</taxon>
        <taxon>Ascomycota</taxon>
        <taxon>Pezizomycotina</taxon>
        <taxon>Sordariomycetes</taxon>
        <taxon>Sordariomycetidae</taxon>
        <taxon>Sordariales</taxon>
        <taxon>Sordariales incertae sedis</taxon>
        <taxon>Madurella</taxon>
    </lineage>
</organism>
<evidence type="ECO:0000256" key="11">
    <source>
        <dbReference type="ARBA" id="ARBA00023136"/>
    </source>
</evidence>
<evidence type="ECO:0000256" key="13">
    <source>
        <dbReference type="SAM" id="Phobius"/>
    </source>
</evidence>
<reference evidence="14 15" key="1">
    <citation type="submission" date="2024-09" db="EMBL/GenBank/DDBJ databases">
        <title>Itraconazole resistance in Madurella fahalii resulting from another homologue of gene encoding cytochrome P450 14-alpha sterol demethylase (CYP51).</title>
        <authorList>
            <person name="Yoshioka I."/>
            <person name="Fahal A.H."/>
            <person name="Kaneko S."/>
            <person name="Yaguchi T."/>
        </authorList>
    </citation>
    <scope>NUCLEOTIDE SEQUENCE [LARGE SCALE GENOMIC DNA]</scope>
    <source>
        <strain evidence="14 15">IFM 68171</strain>
    </source>
</reference>
<evidence type="ECO:0000256" key="7">
    <source>
        <dbReference type="ARBA" id="ARBA00022989"/>
    </source>
</evidence>
<keyword evidence="7 13" id="KW-1133">Transmembrane helix</keyword>
<dbReference type="Gene3D" id="1.10.630.10">
    <property type="entry name" value="Cytochrome P450"/>
    <property type="match status" value="2"/>
</dbReference>
<dbReference type="EMBL" id="BAAFSV010000002">
    <property type="protein sequence ID" value="GAB1314472.1"/>
    <property type="molecule type" value="Genomic_DNA"/>
</dbReference>
<dbReference type="Proteomes" id="UP001628179">
    <property type="component" value="Unassembled WGS sequence"/>
</dbReference>
<dbReference type="PANTHER" id="PTHR46206:SF5">
    <property type="entry name" value="P450, PUTATIVE (EUROFUNG)-RELATED"/>
    <property type="match status" value="1"/>
</dbReference>
<keyword evidence="9" id="KW-0408">Iron</keyword>
<evidence type="ECO:0000256" key="9">
    <source>
        <dbReference type="ARBA" id="ARBA00023004"/>
    </source>
</evidence>
<keyword evidence="4" id="KW-0349">Heme</keyword>
<accession>A0ABQ0G9P6</accession>
<name>A0ABQ0G9P6_9PEZI</name>
<dbReference type="GeneID" id="98175425"/>
<evidence type="ECO:0000256" key="6">
    <source>
        <dbReference type="ARBA" id="ARBA00022723"/>
    </source>
</evidence>